<dbReference type="AlphaFoldDB" id="A0A918KY06"/>
<protein>
    <submittedName>
        <fullName evidence="1">Uncharacterized protein</fullName>
    </submittedName>
</protein>
<keyword evidence="2" id="KW-1185">Reference proteome</keyword>
<accession>A0A918KY06</accession>
<comment type="caution">
    <text evidence="1">The sequence shown here is derived from an EMBL/GenBank/DDBJ whole genome shotgun (WGS) entry which is preliminary data.</text>
</comment>
<sequence length="60" mass="6054">MLLSSTVQGLLELAAGMLAQEKLGALGLILLFVLGVGIRARHNGLAVGAAVVLVALMTQA</sequence>
<name>A0A918KY06_9ACTN</name>
<dbReference type="EMBL" id="BMSX01000021">
    <property type="protein sequence ID" value="GGR44560.1"/>
    <property type="molecule type" value="Genomic_DNA"/>
</dbReference>
<reference evidence="1" key="2">
    <citation type="submission" date="2020-09" db="EMBL/GenBank/DDBJ databases">
        <authorList>
            <person name="Sun Q."/>
            <person name="Ohkuma M."/>
        </authorList>
    </citation>
    <scope>NUCLEOTIDE SEQUENCE</scope>
    <source>
        <strain evidence="1">JCM 4346</strain>
    </source>
</reference>
<proteinExistence type="predicted"/>
<evidence type="ECO:0000313" key="1">
    <source>
        <dbReference type="EMBL" id="GGR44560.1"/>
    </source>
</evidence>
<dbReference type="RefSeq" id="WP_189942176.1">
    <property type="nucleotide sequence ID" value="NZ_BMSX01000021.1"/>
</dbReference>
<dbReference type="Proteomes" id="UP000658320">
    <property type="component" value="Unassembled WGS sequence"/>
</dbReference>
<gene>
    <name evidence="1" type="ORF">GCM10010251_71920</name>
</gene>
<reference evidence="1" key="1">
    <citation type="journal article" date="2014" name="Int. J. Syst. Evol. Microbiol.">
        <title>Complete genome sequence of Corynebacterium casei LMG S-19264T (=DSM 44701T), isolated from a smear-ripened cheese.</title>
        <authorList>
            <consortium name="US DOE Joint Genome Institute (JGI-PGF)"/>
            <person name="Walter F."/>
            <person name="Albersmeier A."/>
            <person name="Kalinowski J."/>
            <person name="Ruckert C."/>
        </authorList>
    </citation>
    <scope>NUCLEOTIDE SEQUENCE</scope>
    <source>
        <strain evidence="1">JCM 4346</strain>
    </source>
</reference>
<evidence type="ECO:0000313" key="2">
    <source>
        <dbReference type="Proteomes" id="UP000658320"/>
    </source>
</evidence>
<organism evidence="1 2">
    <name type="scientific">Streptomyces aurantiogriseus</name>
    <dbReference type="NCBI Taxonomy" id="66870"/>
    <lineage>
        <taxon>Bacteria</taxon>
        <taxon>Bacillati</taxon>
        <taxon>Actinomycetota</taxon>
        <taxon>Actinomycetes</taxon>
        <taxon>Kitasatosporales</taxon>
        <taxon>Streptomycetaceae</taxon>
        <taxon>Streptomyces</taxon>
    </lineage>
</organism>